<dbReference type="PANTHER" id="PTHR44119:SF4">
    <property type="entry name" value="AEROBIC COBALTOCHELATASE SUBUNIT COBN"/>
    <property type="match status" value="1"/>
</dbReference>
<name>A0A9E5DDQ6_9EURY</name>
<reference evidence="4" key="2">
    <citation type="submission" date="2021-04" db="EMBL/GenBank/DDBJ databases">
        <authorList>
            <person name="Dong X."/>
        </authorList>
    </citation>
    <scope>NUCLEOTIDE SEQUENCE</scope>
    <source>
        <strain evidence="4">LLY</strain>
    </source>
</reference>
<reference evidence="4" key="1">
    <citation type="journal article" date="2021" name="mSystems">
        <title>Bacteria and Archaea Synergistically Convert Glycine Betaine to Biogenic Methane in the Formosa Cold Seep of the South China Sea.</title>
        <authorList>
            <person name="Li L."/>
            <person name="Zhang W."/>
            <person name="Zhang S."/>
            <person name="Song L."/>
            <person name="Sun Q."/>
            <person name="Zhang H."/>
            <person name="Xiang H."/>
            <person name="Dong X."/>
        </authorList>
    </citation>
    <scope>NUCLEOTIDE SEQUENCE</scope>
    <source>
        <strain evidence="4">LLY</strain>
    </source>
</reference>
<comment type="caution">
    <text evidence="4">The sequence shown here is derived from an EMBL/GenBank/DDBJ whole genome shotgun (WGS) entry which is preliminary data.</text>
</comment>
<protein>
    <submittedName>
        <fullName evidence="4">Cobaltochelatase subunit CobN</fullName>
    </submittedName>
</protein>
<evidence type="ECO:0000259" key="3">
    <source>
        <dbReference type="Pfam" id="PF02514"/>
    </source>
</evidence>
<evidence type="ECO:0000256" key="1">
    <source>
        <dbReference type="SAM" id="MobiDB-lite"/>
    </source>
</evidence>
<feature type="compositionally biased region" description="Low complexity" evidence="1">
    <location>
        <begin position="1406"/>
        <end position="1435"/>
    </location>
</feature>
<feature type="compositionally biased region" description="Polar residues" evidence="1">
    <location>
        <begin position="1436"/>
        <end position="1464"/>
    </location>
</feature>
<proteinExistence type="predicted"/>
<dbReference type="Proteomes" id="UP001056766">
    <property type="component" value="Unassembled WGS sequence"/>
</dbReference>
<keyword evidence="2" id="KW-0472">Membrane</keyword>
<dbReference type="PANTHER" id="PTHR44119">
    <property type="entry name" value="MAGNESIUM-CHELATASE SUBUNIT CHLH, CHLOROPLASTIC"/>
    <property type="match status" value="1"/>
</dbReference>
<dbReference type="Pfam" id="PF02514">
    <property type="entry name" value="CobN-Mg_chel"/>
    <property type="match status" value="1"/>
</dbReference>
<accession>A0A9E5DDQ6</accession>
<keyword evidence="5" id="KW-1185">Reference proteome</keyword>
<dbReference type="InterPro" id="IPR003672">
    <property type="entry name" value="CobN/Mg_chltase"/>
</dbReference>
<keyword evidence="2" id="KW-1133">Transmembrane helix</keyword>
<feature type="transmembrane region" description="Helical" evidence="2">
    <location>
        <begin position="1493"/>
        <end position="1510"/>
    </location>
</feature>
<dbReference type="CDD" id="cd10150">
    <property type="entry name" value="CobN_like"/>
    <property type="match status" value="1"/>
</dbReference>
<dbReference type="EMBL" id="JAGSOI010000071">
    <property type="protein sequence ID" value="MCM1987774.1"/>
    <property type="molecule type" value="Genomic_DNA"/>
</dbReference>
<feature type="region of interest" description="Disordered" evidence="1">
    <location>
        <begin position="1405"/>
        <end position="1465"/>
    </location>
</feature>
<sequence length="1515" mass="168969">MAILGNDGIDLNEFVFVLGTEFNGASLNNATFDANISENLNVTIFTPSNPVPDGFDFSNYGVIFIESQGESVVDGWTSSIESAKKGGAQVIGYNLSSSIILPNVNLYSEEYTDIERYWIQGGDTNMESMLKFMGQEFCNAWANETIPEPVILQSKQKITYIINSDTSRYYFSQVLSERSVITDNFNVTVMSGTEAANLSDVSDQDVIMLYMIGANELPEFKDELLTANASGTQIGFFGMSDVYGIGTIDMENVPHSAMKDYLYNAGYTNMENWIRCIGATIEDVYIEYSAPVAPSIPDHGIYHPDAFPRIFENSTEYLEWYASNGYNASAPTIGVIANYNIEKTTLLHTTDDAIINNLESKGYNVIFSTYKVCTNDVDYFTQNGTVLVDSIISLKGFRLNYWDNEKGVEYLEGYGVPVIKGVFDSKQSPDQFNESVHGTNPSSIPSHVTQPEIDGLIDYIWLAGKVKDQNNPLQPEYFEPQMQQLDWMCDRAIGWAELGHASNADKKVTILYYNHEGGKNNIGASYLDVGSSFSLLLEQMRTAGYDVGNGTIPNGSEFIDRFIESRNVGSWAPGELEKVVNSGNVTLVPVDEYLAWYNTLPQSVQDEVEARWGEAPGNIMVYENKFVIPTVQLGNINFIPQPTRGDLSDESVMYHDKSLPPTHQYLATYFWINNVYDADAMIHFGTHGTQEWLPGKEVGLWRYDFPSIMVADTPVVYPYIMDNVGEGTQAKRRGNAVIIDHLIPPITESDLYGELATMHDKLHRYEEEKSVNNTGMMALYRDSMIGLYTNLSMENDLGVTPDQLRAMSEDDYTNFISVTLHDYLHKLQGTLMPLGLHTFGVAPQDEKLVCMVKSMLRSDFIDHITNLFPYVSGHEDDWEVATEQRANDLLNATLLNGTNVSAAQMDVLGLTDPNITADLNLALNYSIALGQTSREIDQVLHALNAGYIEPGQGNDPIRNPDALPTGRNFYSFDQRKFPDVETTAMGAILANQLVQQYHDTHNEYPNKVAYVLWSVETMRHRGLMEAQIYSLLGVNPTRSDGRITGFEVLPRNDANPRIDVVITPSGLYRDTFPYQLELIDEAVRTVAALNETNETNYVRWNSLKMEDALLASGYNNTTAQTISQSRIFSESPGSYGTGLPGVVTASETWDSEDKVADLYMSRMSNIYGQDMWGESFEDVFRMNLMDVDAAVHSDTSNLYGLIDNDDFYQYLGGLGLAVRSLTGENPELYVADLTGVDNPQIITLNEAFRIELRAQGFNPKWISGMMEHGYAGAREFMKFTEHMWGWDVVTPDMVTDSDWDEIYDIYVMDKYDIDVDEFLKTENPYQYQSMTARMIETARKDYWDASDEVIQNLVKEYAESVVENGVTCCHHTCGNPLLDSYIQGVMSIPGVVSQETIDEYNKLMQEATQRETSSSESSTHSSSSGSTASASIVESTSNQTTVNDGGYGTTTDQATESSQQNTPDNYVEGYEMTKESTTSDSASSSTSFSGADILGSVLVILAVGAITIGFRRRRV</sequence>
<gene>
    <name evidence="4" type="ORF">KDK67_12440</name>
</gene>
<organism evidence="4 5">
    <name type="scientific">Methanococcoides seepicolus</name>
    <dbReference type="NCBI Taxonomy" id="2828780"/>
    <lineage>
        <taxon>Archaea</taxon>
        <taxon>Methanobacteriati</taxon>
        <taxon>Methanobacteriota</taxon>
        <taxon>Stenosarchaea group</taxon>
        <taxon>Methanomicrobia</taxon>
        <taxon>Methanosarcinales</taxon>
        <taxon>Methanosarcinaceae</taxon>
        <taxon>Methanococcoides</taxon>
    </lineage>
</organism>
<evidence type="ECO:0000313" key="4">
    <source>
        <dbReference type="EMBL" id="MCM1987774.1"/>
    </source>
</evidence>
<feature type="domain" description="CobN/magnesium chelatase" evidence="3">
    <location>
        <begin position="260"/>
        <end position="1349"/>
    </location>
</feature>
<evidence type="ECO:0000256" key="2">
    <source>
        <dbReference type="SAM" id="Phobius"/>
    </source>
</evidence>
<keyword evidence="2" id="KW-0812">Transmembrane</keyword>
<evidence type="ECO:0000313" key="5">
    <source>
        <dbReference type="Proteomes" id="UP001056766"/>
    </source>
</evidence>